<evidence type="ECO:0000313" key="1">
    <source>
        <dbReference type="EnsemblMetazoa" id="AATE014759-PA.1"/>
    </source>
</evidence>
<dbReference type="EMBL" id="AXCP01008445">
    <property type="status" value="NOT_ANNOTATED_CDS"/>
    <property type="molecule type" value="Genomic_DNA"/>
</dbReference>
<organism evidence="1">
    <name type="scientific">Anopheles atroparvus</name>
    <name type="common">European mosquito</name>
    <dbReference type="NCBI Taxonomy" id="41427"/>
    <lineage>
        <taxon>Eukaryota</taxon>
        <taxon>Metazoa</taxon>
        <taxon>Ecdysozoa</taxon>
        <taxon>Arthropoda</taxon>
        <taxon>Hexapoda</taxon>
        <taxon>Insecta</taxon>
        <taxon>Pterygota</taxon>
        <taxon>Neoptera</taxon>
        <taxon>Endopterygota</taxon>
        <taxon>Diptera</taxon>
        <taxon>Nematocera</taxon>
        <taxon>Culicoidea</taxon>
        <taxon>Culicidae</taxon>
        <taxon>Anophelinae</taxon>
        <taxon>Anopheles</taxon>
    </lineage>
</organism>
<dbReference type="EnsemblMetazoa" id="AATE014759-RA">
    <property type="protein sequence ID" value="AATE014759-PA.1"/>
    <property type="gene ID" value="AATE014759"/>
</dbReference>
<accession>A0A182JB32</accession>
<reference evidence="1" key="1">
    <citation type="submission" date="2022-08" db="UniProtKB">
        <authorList>
            <consortium name="EnsemblMetazoa"/>
        </authorList>
    </citation>
    <scope>IDENTIFICATION</scope>
    <source>
        <strain evidence="1">EBRO</strain>
    </source>
</reference>
<sequence>MGNVEVRRENAKEVEYLEEYEGCEVFDTEIEPEQRKETTKTRRQDVPALEELVALEKERHELKKRNIPKIGGAGSVVEIDGTKITKRKANTGRVSETHKDWLVGGASVAKQAKCSSNGQLYEAVLC</sequence>
<dbReference type="AlphaFoldDB" id="A0A182JB32"/>
<protein>
    <submittedName>
        <fullName evidence="1">Uncharacterized protein</fullName>
    </submittedName>
</protein>
<dbReference type="VEuPathDB" id="VectorBase:AATE014759"/>
<proteinExistence type="predicted"/>
<name>A0A182JB32_ANOAO</name>